<evidence type="ECO:0000313" key="2">
    <source>
        <dbReference type="Proteomes" id="UP000038647"/>
    </source>
</evidence>
<dbReference type="InterPro" id="IPR036912">
    <property type="entry name" value="HasA_haem-bd_sf"/>
</dbReference>
<comment type="caution">
    <text evidence="1">The sequence shown here is derived from an EMBL/GenBank/DDBJ whole genome shotgun (WGS) entry which is preliminary data.</text>
</comment>
<dbReference type="Pfam" id="PF06438">
    <property type="entry name" value="HasA"/>
    <property type="match status" value="1"/>
</dbReference>
<organism evidence="1 2">
    <name type="scientific">Yersinia aldovae</name>
    <dbReference type="NCBI Taxonomy" id="29483"/>
    <lineage>
        <taxon>Bacteria</taxon>
        <taxon>Pseudomonadati</taxon>
        <taxon>Pseudomonadota</taxon>
        <taxon>Gammaproteobacteria</taxon>
        <taxon>Enterobacterales</taxon>
        <taxon>Yersiniaceae</taxon>
        <taxon>Yersinia</taxon>
    </lineage>
</organism>
<accession>A0ABP1YTX9</accession>
<dbReference type="SUPFAM" id="SSF54621">
    <property type="entry name" value="Heme-binding protein A (HasA)"/>
    <property type="match status" value="1"/>
</dbReference>
<dbReference type="RefSeq" id="WP_049604266.1">
    <property type="nucleotide sequence ID" value="NZ_CABHPY010000182.1"/>
</dbReference>
<keyword evidence="2" id="KW-1185">Reference proteome</keyword>
<sequence length="207" mass="23012">MTVTIEFHENIKNETIASYSQKWLDSFSQPTETGRHFVKTYSHNDTVRDQYKQYSNINSASTGDNTGIILSGEINFLLCHMTHYGKIESLEFGAGGVAQHEDNEDVLTKQLVEPQLKINELNIVAEYDYLKSTTENQQNIIHQFISSLSNRNGTTDKILLEALVAQGVDINIPLKDMEIASQFDVIADAPVIDTVGVTDGSDSLLVA</sequence>
<dbReference type="Proteomes" id="UP000038647">
    <property type="component" value="Unassembled WGS sequence"/>
</dbReference>
<protein>
    <submittedName>
        <fullName evidence="1">Hemophore</fullName>
    </submittedName>
</protein>
<name>A0ABP1YTX9_YERAL</name>
<dbReference type="InterPro" id="IPR010495">
    <property type="entry name" value="HasA_haem-bd"/>
</dbReference>
<reference evidence="1 2" key="1">
    <citation type="submission" date="2015-03" db="EMBL/GenBank/DDBJ databases">
        <authorList>
            <consortium name="Pathogen Informatics"/>
            <person name="Murphy D."/>
        </authorList>
    </citation>
    <scope>NUCLEOTIDE SEQUENCE [LARGE SCALE GENOMIC DNA]</scope>
    <source>
        <strain evidence="1 2">IP08791</strain>
    </source>
</reference>
<evidence type="ECO:0000313" key="1">
    <source>
        <dbReference type="EMBL" id="CNL45561.1"/>
    </source>
</evidence>
<proteinExistence type="predicted"/>
<gene>
    <name evidence="1" type="ORF">ERS137966_03283</name>
</gene>
<dbReference type="Gene3D" id="3.30.1500.10">
    <property type="entry name" value="Haem-binding HasA"/>
    <property type="match status" value="1"/>
</dbReference>
<dbReference type="EMBL" id="CQEH01000017">
    <property type="protein sequence ID" value="CNL45561.1"/>
    <property type="molecule type" value="Genomic_DNA"/>
</dbReference>